<dbReference type="AlphaFoldDB" id="A0A645IPS9"/>
<sequence length="63" mass="6577">MHVEGAAALVRVFCRHAVGKIVDAPGAEADQPVVVDRDLTTGVDDVGFDFDVGIGLAQGHHKP</sequence>
<accession>A0A645IPS9</accession>
<dbReference type="EMBL" id="VSSQ01118515">
    <property type="protein sequence ID" value="MPN52419.1"/>
    <property type="molecule type" value="Genomic_DNA"/>
</dbReference>
<organism evidence="1">
    <name type="scientific">bioreactor metagenome</name>
    <dbReference type="NCBI Taxonomy" id="1076179"/>
    <lineage>
        <taxon>unclassified sequences</taxon>
        <taxon>metagenomes</taxon>
        <taxon>ecological metagenomes</taxon>
    </lineage>
</organism>
<name>A0A645IPS9_9ZZZZ</name>
<reference evidence="1" key="1">
    <citation type="submission" date="2019-08" db="EMBL/GenBank/DDBJ databases">
        <authorList>
            <person name="Kucharzyk K."/>
            <person name="Murdoch R.W."/>
            <person name="Higgins S."/>
            <person name="Loffler F."/>
        </authorList>
    </citation>
    <scope>NUCLEOTIDE SEQUENCE</scope>
</reference>
<protein>
    <submittedName>
        <fullName evidence="1">Uncharacterized protein</fullName>
    </submittedName>
</protein>
<gene>
    <name evidence="1" type="ORF">SDC9_200080</name>
</gene>
<comment type="caution">
    <text evidence="1">The sequence shown here is derived from an EMBL/GenBank/DDBJ whole genome shotgun (WGS) entry which is preliminary data.</text>
</comment>
<proteinExistence type="predicted"/>
<evidence type="ECO:0000313" key="1">
    <source>
        <dbReference type="EMBL" id="MPN52419.1"/>
    </source>
</evidence>